<dbReference type="KEGG" id="foc:113212553"/>
<dbReference type="GeneID" id="113212553"/>
<evidence type="ECO:0000313" key="7">
    <source>
        <dbReference type="Proteomes" id="UP000504606"/>
    </source>
</evidence>
<gene>
    <name evidence="8" type="primary">LOC113212553</name>
</gene>
<feature type="domain" description="Vacuolar protein sorting-associated protein 13 VPS13 adaptor binding" evidence="6">
    <location>
        <begin position="2430"/>
        <end position="2527"/>
    </location>
</feature>
<keyword evidence="7" id="KW-1185">Reference proteome</keyword>
<dbReference type="PANTHER" id="PTHR12517">
    <property type="entry name" value="VACUOLAR PROTEIN SORTING-ASSOCIATED PROTEIN 13B"/>
    <property type="match status" value="1"/>
</dbReference>
<dbReference type="CTD" id="157680"/>
<evidence type="ECO:0000256" key="1">
    <source>
        <dbReference type="ARBA" id="ARBA00006545"/>
    </source>
</evidence>
<dbReference type="OrthoDB" id="445152at2759"/>
<keyword evidence="3" id="KW-0445">Lipid transport</keyword>
<dbReference type="RefSeq" id="XP_026287083.2">
    <property type="nucleotide sequence ID" value="XM_026431298.2"/>
</dbReference>
<dbReference type="Pfam" id="PF25036">
    <property type="entry name" value="VPS13_VAB"/>
    <property type="match status" value="1"/>
</dbReference>
<protein>
    <submittedName>
        <fullName evidence="8">Intermembrane lipid transfer protein VPS13B</fullName>
    </submittedName>
</protein>
<evidence type="ECO:0000259" key="6">
    <source>
        <dbReference type="Pfam" id="PF25036"/>
    </source>
</evidence>
<dbReference type="InterPro" id="IPR026854">
    <property type="entry name" value="VPS13_N"/>
</dbReference>
<feature type="domain" description="Chorein N-terminal" evidence="5">
    <location>
        <begin position="4"/>
        <end position="225"/>
    </location>
</feature>
<evidence type="ECO:0000259" key="5">
    <source>
        <dbReference type="Pfam" id="PF12624"/>
    </source>
</evidence>
<comment type="similarity">
    <text evidence="1">Belongs to the VPS13 family.</text>
</comment>
<evidence type="ECO:0000256" key="3">
    <source>
        <dbReference type="ARBA" id="ARBA00023055"/>
    </source>
</evidence>
<feature type="region of interest" description="Disordered" evidence="4">
    <location>
        <begin position="884"/>
        <end position="935"/>
    </location>
</feature>
<dbReference type="GO" id="GO:0006869">
    <property type="term" value="P:lipid transport"/>
    <property type="evidence" value="ECO:0007669"/>
    <property type="project" value="UniProtKB-KW"/>
</dbReference>
<dbReference type="Pfam" id="PF12624">
    <property type="entry name" value="VPS13_N"/>
    <property type="match status" value="1"/>
</dbReference>
<keyword evidence="2" id="KW-0813">Transport</keyword>
<organism evidence="7 8">
    <name type="scientific">Frankliniella occidentalis</name>
    <name type="common">Western flower thrips</name>
    <name type="synonym">Euthrips occidentalis</name>
    <dbReference type="NCBI Taxonomy" id="133901"/>
    <lineage>
        <taxon>Eukaryota</taxon>
        <taxon>Metazoa</taxon>
        <taxon>Ecdysozoa</taxon>
        <taxon>Arthropoda</taxon>
        <taxon>Hexapoda</taxon>
        <taxon>Insecta</taxon>
        <taxon>Pterygota</taxon>
        <taxon>Neoptera</taxon>
        <taxon>Paraneoptera</taxon>
        <taxon>Thysanoptera</taxon>
        <taxon>Terebrantia</taxon>
        <taxon>Thripoidea</taxon>
        <taxon>Thripidae</taxon>
        <taxon>Frankliniella</taxon>
    </lineage>
</organism>
<feature type="region of interest" description="Disordered" evidence="4">
    <location>
        <begin position="98"/>
        <end position="127"/>
    </location>
</feature>
<dbReference type="InterPro" id="IPR009543">
    <property type="entry name" value="VPS13_VAB"/>
</dbReference>
<feature type="compositionally biased region" description="Polar residues" evidence="4">
    <location>
        <begin position="3851"/>
        <end position="3860"/>
    </location>
</feature>
<feature type="compositionally biased region" description="Polar residues" evidence="4">
    <location>
        <begin position="2078"/>
        <end position="2093"/>
    </location>
</feature>
<evidence type="ECO:0000256" key="2">
    <source>
        <dbReference type="ARBA" id="ARBA00022448"/>
    </source>
</evidence>
<reference evidence="8" key="1">
    <citation type="submission" date="2025-08" db="UniProtKB">
        <authorList>
            <consortium name="RefSeq"/>
        </authorList>
    </citation>
    <scope>IDENTIFICATION</scope>
    <source>
        <tissue evidence="8">Whole organism</tissue>
    </source>
</reference>
<accession>A0A6J1T1H0</accession>
<dbReference type="PANTHER" id="PTHR12517:SF0">
    <property type="entry name" value="INTERMEMBRANE LIPID TRANSFER PROTEIN VPS13B"/>
    <property type="match status" value="1"/>
</dbReference>
<evidence type="ECO:0000313" key="8">
    <source>
        <dbReference type="RefSeq" id="XP_026287083.2"/>
    </source>
</evidence>
<feature type="region of interest" description="Disordered" evidence="4">
    <location>
        <begin position="1146"/>
        <end position="1165"/>
    </location>
</feature>
<sequence>MFKLESYITPILLSYVDKYIKNFKPEDSQLSLWGGEVSLHNLDLRLEVLEEELQLPFTFVSGHIHELIIHVPWTKLYSEPICITINTIECILKLRGDDSSSTDGGGSSGGGKERRRRPNRPTDAVAPPGYVQTMVNKIVSNITINCCNLIVKYVEEDIVMSMNVKNLTFQSANEKWEPEFSDFLSSQLMFRKIIKLSDVTVCLDKRNASGKIDSYQEPVLYRCSVVMRWLRCYSSTSAIRANISRLDIHCNKMTFNISELQVPMMMRLLFLARALQNREVGQRSFETDCLIDVEEGDENLPDNMQQDSWTGWAWNLVPALPSWSEDWTGDESEDRGFTFHFGIYIDNLAFNLRVGDSGSNDGSSWKNKAEPFLTLSLRGCLLDYICHDNLWVNSQLGISCIQLEPVGACSCGMNESAADKSGLFFESGSYQDNYLSESLFSSTATENCGEKRRYNFSWDIHQNVHSESSLLERTPALAIDYLYMAELTEKCSAERFLEMNGDLEYSDLPESSLCRTVLGPFVLRVNSGLLHRCEKVQKAAALYDYQPYSTPPPEDRRENLPAVTTEEYDSLEENIPLRTFQYTLFQPKVEFYVADHPSIPSTNKRKISVTKSEISDRHKHSNFSIECQCLDTRFISPMYPRRLVRSACLLPTLPQHMFHACHSHIIGRILGLSGQLNISAELENKAFSINNMLYKRKELFFTHLWEGNDLLHEECSIEAEKSSISATKSQILLVYQIVSSLWQNKVPTSLVTDASTSEGGILELVWKNINWQKGLTNLTRCDSMSVENFSADLLIAPSPNYQRIGEVKVPVFSSEDDTKTFIEACIQWPKQITRPSHAPLFILNIQEAVCNMNPILYTWLLYCPSTTPLVNSSNHSAMKIVATDTNTQSARSGHRKISDVSGSHMSCERTRRSQTPLSVHSSDKDRETVPPPLVSQLSGLSVDDKTLPLAEKTWQLSKWLVQWFPVWQGLVVSVNIAHWKINFPVLSLTKSDIATSDTATLSADKVSVALPMVQIDSATPSHKHNQFQFPSKLPINLPPSAWMEGGSNFPWNVSLSDLSVWTTCNEHSQYLLKPVTTKCTAGISTRFANGDKDCITSLGLCIHNDTGALHITVNQKQAKILSNVLLSVTAVLSSLIKQHLQTVATGSNLGPAAPPSPTTISESASVSESRNLMKNTLCEPFPVQEEDVKLSIWLQWTLARLSMSFYLQNENSEPGQKRTKLALEVEDLITSLDLQQIYSKLKFKVASANVHHYIRTNDDKLWQPSPFNGLVMCGHEEIAPPSSIQVPTDEGCGLLTATLTRAKCRSVHSRWGAPTTNSSSKRYSEIKVTDTSEPPAACFITEILVKLQPLDFVVCVETLAELSTILHPFTILFERSSPNSSHNIKISTGNSPGIPSITSASLPLVYLDFQAVRVLMPTNKNFGFHDTVIVQVDSVTLLPHAENTLSRPPIRPDVFHMAEQARILSIPGSEVEDRQYELNICGLALSSGQWENIQRCRKLPNNSPASSLRTMSENPALVWNNLGSNTQGDASEIVGSPKPHLMPVLAPLKICIVGAPAIVYRKKVLVCGHALEINAVSDIDVKLTTNQMSLIINLFSDVQTVLLNFLSKSDGSKPLKPSFVLELAEKQYQSSVHAMSETVVSEHMHFDSGIDTADMSSIDTPHSSRIRGSRRVSRLPRYLESVHGPSIHSASSSLSWVHKTERDGFASKVITEQPIDFFAGSRSSLHKEKSLLSPETLPGRDRHMETPFDFLITGAKISLMCYEDVKEGGCLNDNKCKQRPLLYVFISQPHMFYSYISRSCSVQTSFYSAVVNLGSPQTIKDYKPSFSEKDFPVALFESRKGEPNPKTGVPPTLFKTQSTFTPAKPAQLSVELSRPAKLILSTSNLQFISYVINIASACFTQSKKAHSCPVEQVHSKKGFQQALESLSGIGGVHFKSVQIVVVFQDENEDHINSVMEVSVASLDGELKCTSRTRWGCNASAVERIVCHLNVKGLCCSSSHRLARQLLLEPCNMQFRLELLWPAWLPRCLLTSLPHTQLTIQSEYFSMTISPEHLLALKNLYNAYLPFIRSPSNMNPADVSSSLHMSPSIPASDTHSSETDFVDTEQHYTDDLRAGAFQFMDATNTLERDQIPLPYQCVFWESSPPAIAWRYPQPRSLTNVHIYPVPFKSAPDAEVGREDAPVVVCSLQYWSECRGAYQHYAMFLLSETNESKVELPMKPTSAVSAVWRVLLAGTQDLHGHSQPISETESGDSVNTEVPVVSPRALAACMRIDSFFSASLAPNFQACFNMTHIQISLMNQLLDSQVHPMPQELAEYLCDGNLPYDHSFLWCSLNHCSLFYSAWPEGRKIAELNTLCQLDVLDYGNLSPKNVLEPFLSNSSLALNADGTTEVSIVSRPIAFRFGPAITHSIAASLKLWQQELDPQNREPVQVIISHYILCNDTVLPIVLGQVETDEQIILSSRQCHLYSWRSLAKKTSLHMSVIDPSMQKLGKEAWSSPFSIDSLGTQVCKISIQSDREIIFFVDISTLSANQKKVTLRGQLQVLHQVDHLLDLRLVRPSSDWSMEACSCLVPLQSNCINPSLVLDRNADDSQLAIRLRLRQFDASLWTGDIPLRENPKSHQPWLVKVPLQDKQQFICIWCRVIRETVKGQRKILVMLSPMYAVRSFLPTSMPAVISNYESEEGRMSLEVKGQGEVTFLHLPGALKESTHQLSLRNAANMKVFPFGFSNIDPKKLFLSVDQVNIESILESSMEKNKQAAWPLPNDELKSIQWIGVEISNSYVQAMYSPLSPYSGTMLLELQPWALLVNMLECSVCIEHSGELIFSLPPRGVVAPPKLEGTFHLGLKFSNSDDWYLSEALQLVRADWGKSFYMPRISGLVPVEGHVQVSIKCGPTAVSLLTLRSQVINEVRIVSICSSFVVINSATIPLQVTPIALRYNDVKSQIPAPKKHSSEVKNATINILQDSKHRGYPLGRWLHIKSCESDIVPYICVSTEDAKELSCPLHISGVPSRKRFIVPLPQEKGRTTHSAPSFHSLVLSVVENNGQTFVDIADEPHPEIILHNGCDFRILCAEASPFGKSNTDFKILPDLAPWDWYCAVDPQCDVGYSTHSVDNVFPQISSTPPNSFVALAADLGAKDLILSIVWSPPVHINGKQEQFISIPGHGDVKVHTWVEGYSTHLSIEAVSRIEICAKDIRSRLSAVPENPSFQIDEEEVVSYPTKDIDVSAFQDEEGSIVSTLISSDKKQPPVKLTIFIQACSLTLMSPISLTEEIEISTLTLDSVSVTFCPIIPSSSQTCLSELMLQVTLGEFQFDNQLFEYGGFDFPVVLMGQQDKDEIGKKISLPVSLSSSASQLVNKFSPHALLAVNITLESNANRLMPKSVHVSIGPITAYVEDRFVMDLRKHIAALLSPLLLLSVNNTEFELSNLCSPSAPWISVPLPVSIELQVLKYPLRLESLTLDPVWLLLSVHSCMRLYIALDRSPLQFTQFCRRSVFTTSYNLGHTLSMHYLSGAIFGAGWVVSSLELLGSPGGFARTLGTGLRDFVSLPYHGILEGPWGFLVGVTHGSASLMKHFTAGTLTSVTKMASSVARNLDRLTLDAEHLERTEELRRVRPQGVAEGLLQGLTGLGISILGAVGGLAHHPLQSVLSGQPSPRGVVTGVGRGLVGMFTKPLSGAADLVAMTGQGLLQGAGWSNLPRQRDQAKTGQGKPHRSALVKFSKIQHPNVSQCLLVLEATLETSSSRFKAVTLLLTTQNLIVLSADGDHVESQLLLTDIILPEIEADPTMLTISFKGAPPAVDQRMWDFVNGCQYVVNTGPPALETSEDVRPASPTPLSSTLPLSMQTVEHQSAPEVEDTNPNLNLSRSSSDDGGVSLSAVQPADTSASATVRPPTIFHVNPLIQRHFIILLKVAQRQMQNQGFQIL</sequence>
<feature type="region of interest" description="Disordered" evidence="4">
    <location>
        <begin position="2078"/>
        <end position="2098"/>
    </location>
</feature>
<dbReference type="Proteomes" id="UP000504606">
    <property type="component" value="Unplaced"/>
</dbReference>
<proteinExistence type="inferred from homology"/>
<evidence type="ECO:0000256" key="4">
    <source>
        <dbReference type="SAM" id="MobiDB-lite"/>
    </source>
</evidence>
<name>A0A6J1T1H0_FRAOC</name>
<dbReference type="InterPro" id="IPR039782">
    <property type="entry name" value="VPS13B"/>
</dbReference>
<feature type="region of interest" description="Disordered" evidence="4">
    <location>
        <begin position="3838"/>
        <end position="3881"/>
    </location>
</feature>